<dbReference type="NCBIfam" id="TIGR00967">
    <property type="entry name" value="3a0501s007"/>
    <property type="match status" value="1"/>
</dbReference>
<evidence type="ECO:0000256" key="9">
    <source>
        <dbReference type="ARBA" id="ARBA00023136"/>
    </source>
</evidence>
<name>A0A915LHG7_MELJA</name>
<keyword evidence="8 10" id="KW-0811">Translocation</keyword>
<accession>A0A915LHG7</accession>
<dbReference type="PANTHER" id="PTHR10906">
    <property type="entry name" value="SECY/SEC61-ALPHA FAMILY MEMBER"/>
    <property type="match status" value="1"/>
</dbReference>
<feature type="transmembrane region" description="Helical" evidence="13">
    <location>
        <begin position="435"/>
        <end position="453"/>
    </location>
</feature>
<feature type="transmembrane region" description="Helical" evidence="13">
    <location>
        <begin position="205"/>
        <end position="221"/>
    </location>
</feature>
<organism evidence="15 16">
    <name type="scientific">Meloidogyne javanica</name>
    <name type="common">Root-knot nematode worm</name>
    <dbReference type="NCBI Taxonomy" id="6303"/>
    <lineage>
        <taxon>Eukaryota</taxon>
        <taxon>Metazoa</taxon>
        <taxon>Ecdysozoa</taxon>
        <taxon>Nematoda</taxon>
        <taxon>Chromadorea</taxon>
        <taxon>Rhabditida</taxon>
        <taxon>Tylenchina</taxon>
        <taxon>Tylenchomorpha</taxon>
        <taxon>Tylenchoidea</taxon>
        <taxon>Meloidogynidae</taxon>
        <taxon>Meloidogyninae</taxon>
        <taxon>Meloidogyne</taxon>
        <taxon>Meloidogyne incognita group</taxon>
    </lineage>
</organism>
<evidence type="ECO:0000313" key="15">
    <source>
        <dbReference type="Proteomes" id="UP000887561"/>
    </source>
</evidence>
<evidence type="ECO:0000313" key="16">
    <source>
        <dbReference type="WBParaSite" id="scaffold12283_cov254.g16186"/>
    </source>
</evidence>
<evidence type="ECO:0000256" key="3">
    <source>
        <dbReference type="ARBA" id="ARBA00022448"/>
    </source>
</evidence>
<evidence type="ECO:0000256" key="1">
    <source>
        <dbReference type="ARBA" id="ARBA00004477"/>
    </source>
</evidence>
<keyword evidence="3 10" id="KW-0813">Transport</keyword>
<keyword evidence="15" id="KW-1185">Reference proteome</keyword>
<dbReference type="SUPFAM" id="SSF103491">
    <property type="entry name" value="Preprotein translocase SecY subunit"/>
    <property type="match status" value="1"/>
</dbReference>
<feature type="region of interest" description="Disordered" evidence="12">
    <location>
        <begin position="611"/>
        <end position="632"/>
    </location>
</feature>
<dbReference type="PROSITE" id="PS00756">
    <property type="entry name" value="SECY_2"/>
    <property type="match status" value="1"/>
</dbReference>
<protein>
    <submittedName>
        <fullName evidence="16">Translocon Sec61/SecY plug domain-containing protein</fullName>
    </submittedName>
</protein>
<dbReference type="PROSITE" id="PS00755">
    <property type="entry name" value="SECY_1"/>
    <property type="match status" value="1"/>
</dbReference>
<dbReference type="GO" id="GO:0005789">
    <property type="term" value="C:endoplasmic reticulum membrane"/>
    <property type="evidence" value="ECO:0007669"/>
    <property type="project" value="UniProtKB-SubCell"/>
</dbReference>
<sequence length="750" mass="83605">MGIKFLEFVKPFCGFVPEVSKPERKIQFREKMLWTAITLFVFLVCCQIPLFGIMSTDSADPLYWLRVIMASNRGTLMELGISPIVTSGLIMQLLAGAKIIEVGDTPKERALFNGAQKLFGMVITIGQAIVYVASGMYGNPHEIGAGICLLIVIQLVVAGLIVLLLDELLQKGYGLGSGISLFIATNICETIVWKAFSPATMNTGRGTEFEGAIIALFHLLATRNDKVRALREAFYRQNLPNLMNLLATVLVFAVVIYFQGFRVDLPIKSSRYRGQHSSYPIKLFYTSNIPIILQSALVSNLYVISQMLAAKFGGNILVNILGTWSDSSGTYRSYPTGGICYYLSPPESLSHVVEDPIHCFTYIVFMLGSCAFFSKTWIDVSGSSAKDVAKQLKEQQMIMRGHREKSMIHELNRYIPTAAAFGGLCIGALSVTADFMGAIGSGTGILLAVTIIYQNGIKTLDYRTAIFINIYLINFPKLFWPWINAKATSRWRRKHYDNGINDNGRSTQWYYFPQQQEQENYFPQQYNPQPTVQHHQQFYSYSSPSSTSFASHAHGVPQLQAAQGAGGQYGNSINAIGTESQFQQQSINQFGQQQGGAVQQQLTQFREAGQQLTSDRGGGVNNQVGNSNNNNQQQFYSYTTFPPLTLPPHPPTFATMMPSFFPTPPSQPVYDHALAQRMHKQPYLYNFDFAPGTPVIYCAYGANPIPRYNTPYKKCIPYHPLCGITFTCIFDVDPETGHVWNHAAETKKRK</sequence>
<comment type="similarity">
    <text evidence="2 11">Belongs to the SecY/SEC61-alpha family.</text>
</comment>
<evidence type="ECO:0000256" key="12">
    <source>
        <dbReference type="SAM" id="MobiDB-lite"/>
    </source>
</evidence>
<evidence type="ECO:0000256" key="6">
    <source>
        <dbReference type="ARBA" id="ARBA00022927"/>
    </source>
</evidence>
<keyword evidence="9 13" id="KW-0472">Membrane</keyword>
<feature type="transmembrane region" description="Helical" evidence="13">
    <location>
        <begin position="172"/>
        <end position="193"/>
    </location>
</feature>
<keyword evidence="7 13" id="KW-1133">Transmembrane helix</keyword>
<dbReference type="InterPro" id="IPR019561">
    <property type="entry name" value="Translocon_Sec61/SecY_plug_dom"/>
</dbReference>
<dbReference type="NCBIfam" id="NF006341">
    <property type="entry name" value="PRK08568.1-5"/>
    <property type="match status" value="1"/>
</dbReference>
<keyword evidence="5" id="KW-0256">Endoplasmic reticulum</keyword>
<feature type="transmembrane region" description="Helical" evidence="13">
    <location>
        <begin position="74"/>
        <end position="97"/>
    </location>
</feature>
<dbReference type="Pfam" id="PF10559">
    <property type="entry name" value="Plug_translocon"/>
    <property type="match status" value="1"/>
</dbReference>
<feature type="transmembrane region" description="Helical" evidence="13">
    <location>
        <begin position="411"/>
        <end position="429"/>
    </location>
</feature>
<feature type="transmembrane region" description="Helical" evidence="13">
    <location>
        <begin position="118"/>
        <end position="137"/>
    </location>
</feature>
<evidence type="ECO:0000256" key="11">
    <source>
        <dbReference type="RuleBase" id="RU004349"/>
    </source>
</evidence>
<dbReference type="WBParaSite" id="scaffold12283_cov254.g16186">
    <property type="protein sequence ID" value="scaffold12283_cov254.g16186"/>
    <property type="gene ID" value="scaffold12283_cov254.g16186"/>
</dbReference>
<feature type="transmembrane region" description="Helical" evidence="13">
    <location>
        <begin position="143"/>
        <end position="165"/>
    </location>
</feature>
<dbReference type="FunFam" id="1.10.3370.10:FF:000002">
    <property type="entry name" value="Transport Sec61 subunit alpha isoform 2"/>
    <property type="match status" value="1"/>
</dbReference>
<feature type="compositionally biased region" description="Low complexity" evidence="12">
    <location>
        <begin position="621"/>
        <end position="632"/>
    </location>
</feature>
<feature type="domain" description="Translocon Sec61/SecY plug" evidence="14">
    <location>
        <begin position="40"/>
        <end position="74"/>
    </location>
</feature>
<dbReference type="Pfam" id="PF00344">
    <property type="entry name" value="SecY"/>
    <property type="match status" value="1"/>
</dbReference>
<dbReference type="Proteomes" id="UP000887561">
    <property type="component" value="Unplaced"/>
</dbReference>
<dbReference type="GO" id="GO:0015031">
    <property type="term" value="P:protein transport"/>
    <property type="evidence" value="ECO:0007669"/>
    <property type="project" value="UniProtKB-KW"/>
</dbReference>
<evidence type="ECO:0000259" key="14">
    <source>
        <dbReference type="Pfam" id="PF10559"/>
    </source>
</evidence>
<keyword evidence="4 10" id="KW-0812">Transmembrane</keyword>
<dbReference type="InterPro" id="IPR002208">
    <property type="entry name" value="SecY/SEC61-alpha"/>
</dbReference>
<dbReference type="InterPro" id="IPR030659">
    <property type="entry name" value="SecY_CS"/>
</dbReference>
<keyword evidence="6 10" id="KW-0653">Protein transport</keyword>
<evidence type="ECO:0000256" key="5">
    <source>
        <dbReference type="ARBA" id="ARBA00022824"/>
    </source>
</evidence>
<feature type="transmembrane region" description="Helical" evidence="13">
    <location>
        <begin position="242"/>
        <end position="263"/>
    </location>
</feature>
<reference evidence="16" key="1">
    <citation type="submission" date="2022-11" db="UniProtKB">
        <authorList>
            <consortium name="WormBaseParasite"/>
        </authorList>
    </citation>
    <scope>IDENTIFICATION</scope>
</reference>
<evidence type="ECO:0000256" key="10">
    <source>
        <dbReference type="RuleBase" id="RU003484"/>
    </source>
</evidence>
<evidence type="ECO:0000256" key="4">
    <source>
        <dbReference type="ARBA" id="ARBA00022692"/>
    </source>
</evidence>
<dbReference type="InterPro" id="IPR023201">
    <property type="entry name" value="SecY_dom_sf"/>
</dbReference>
<feature type="transmembrane region" description="Helical" evidence="13">
    <location>
        <begin position="33"/>
        <end position="54"/>
    </location>
</feature>
<evidence type="ECO:0000256" key="8">
    <source>
        <dbReference type="ARBA" id="ARBA00023010"/>
    </source>
</evidence>
<evidence type="ECO:0000256" key="7">
    <source>
        <dbReference type="ARBA" id="ARBA00022989"/>
    </source>
</evidence>
<evidence type="ECO:0000256" key="2">
    <source>
        <dbReference type="ARBA" id="ARBA00005751"/>
    </source>
</evidence>
<dbReference type="AlphaFoldDB" id="A0A915LHG7"/>
<feature type="transmembrane region" description="Helical" evidence="13">
    <location>
        <begin position="465"/>
        <end position="483"/>
    </location>
</feature>
<evidence type="ECO:0000256" key="13">
    <source>
        <dbReference type="SAM" id="Phobius"/>
    </source>
</evidence>
<feature type="transmembrane region" description="Helical" evidence="13">
    <location>
        <begin position="283"/>
        <end position="303"/>
    </location>
</feature>
<comment type="subcellular location">
    <subcellularLocation>
        <location evidence="1">Endoplasmic reticulum membrane</location>
        <topology evidence="1">Multi-pass membrane protein</topology>
    </subcellularLocation>
    <subcellularLocation>
        <location evidence="10">Membrane</location>
        <topology evidence="10">Multi-pass membrane protein</topology>
    </subcellularLocation>
</comment>
<proteinExistence type="inferred from homology"/>
<dbReference type="Gene3D" id="1.10.3370.10">
    <property type="entry name" value="SecY subunit domain"/>
    <property type="match status" value="1"/>
</dbReference>